<dbReference type="RefSeq" id="XP_016217362.1">
    <property type="nucleotide sequence ID" value="XM_016354350.1"/>
</dbReference>
<feature type="compositionally biased region" description="Basic and acidic residues" evidence="1">
    <location>
        <begin position="116"/>
        <end position="136"/>
    </location>
</feature>
<protein>
    <submittedName>
        <fullName evidence="2">Uncharacterized protein</fullName>
    </submittedName>
</protein>
<keyword evidence="3" id="KW-1185">Reference proteome</keyword>
<sequence>MPYNQRENSTPGTILAKNFDEVNGNDTQSFEIQARENIKVIASTQDVQRVQPYGIPRESRNVQNNFSGDGNGPGRSKRKSYSRFKKSDVNRPPPPLAQPNEHTTENYHIKMYTCKPGRDKSDCEKDSKSHERRPVRADNPITPHRSNRHLLSCNEIHGPRNQTQDRSVQFHNGNDFTTRVTEKQAEHQQPFQMSEAGISAQQNLPDHFFPHDLNCSNSVSGTCHPHLMGQNQTQSAGSQKIDVVPPAPSICGIGERVVITMPHCAQKLTPFDQHRPLPYAMVYDTQPRPPPPPPNITHLPQKLPPAVTTSPQGVMSRSKPQAVHDTSSAGSGKKKFPAITKALASNSKGTIKSELWEVPSVEDPRPAHVRFNSILHTVVSQLEYLMLRVEPQAKSEHTIELAEILYHLKIAGNLCQEAQVVARMLGDNATKLNG</sequence>
<evidence type="ECO:0000256" key="1">
    <source>
        <dbReference type="SAM" id="MobiDB-lite"/>
    </source>
</evidence>
<gene>
    <name evidence="2" type="ORF">PV09_01458</name>
</gene>
<evidence type="ECO:0000313" key="2">
    <source>
        <dbReference type="EMBL" id="KIW07493.1"/>
    </source>
</evidence>
<feature type="region of interest" description="Disordered" evidence="1">
    <location>
        <begin position="53"/>
        <end position="146"/>
    </location>
</feature>
<evidence type="ECO:0000313" key="3">
    <source>
        <dbReference type="Proteomes" id="UP000053259"/>
    </source>
</evidence>
<dbReference type="Proteomes" id="UP000053259">
    <property type="component" value="Unassembled WGS sequence"/>
</dbReference>
<accession>A0A0D2AL58</accession>
<dbReference type="InParanoid" id="A0A0D2AL58"/>
<dbReference type="GeneID" id="27309431"/>
<feature type="compositionally biased region" description="Polar residues" evidence="1">
    <location>
        <begin position="1"/>
        <end position="12"/>
    </location>
</feature>
<feature type="region of interest" description="Disordered" evidence="1">
    <location>
        <begin position="1"/>
        <end position="21"/>
    </location>
</feature>
<dbReference type="VEuPathDB" id="FungiDB:PV09_01458"/>
<reference evidence="2 3" key="1">
    <citation type="submission" date="2015-01" db="EMBL/GenBank/DDBJ databases">
        <title>The Genome Sequence of Ochroconis gallopava CBS43764.</title>
        <authorList>
            <consortium name="The Broad Institute Genomics Platform"/>
            <person name="Cuomo C."/>
            <person name="de Hoog S."/>
            <person name="Gorbushina A."/>
            <person name="Stielow B."/>
            <person name="Teixiera M."/>
            <person name="Abouelleil A."/>
            <person name="Chapman S.B."/>
            <person name="Priest M."/>
            <person name="Young S.K."/>
            <person name="Wortman J."/>
            <person name="Nusbaum C."/>
            <person name="Birren B."/>
        </authorList>
    </citation>
    <scope>NUCLEOTIDE SEQUENCE [LARGE SCALE GENOMIC DNA]</scope>
    <source>
        <strain evidence="2 3">CBS 43764</strain>
    </source>
</reference>
<name>A0A0D2AL58_9PEZI</name>
<dbReference type="EMBL" id="KN847532">
    <property type="protein sequence ID" value="KIW07493.1"/>
    <property type="molecule type" value="Genomic_DNA"/>
</dbReference>
<dbReference type="AlphaFoldDB" id="A0A0D2AL58"/>
<feature type="compositionally biased region" description="Polar residues" evidence="1">
    <location>
        <begin position="307"/>
        <end position="330"/>
    </location>
</feature>
<dbReference type="HOGENOM" id="CLU_631930_0_0_1"/>
<feature type="region of interest" description="Disordered" evidence="1">
    <location>
        <begin position="306"/>
        <end position="334"/>
    </location>
</feature>
<feature type="compositionally biased region" description="Basic residues" evidence="1">
    <location>
        <begin position="75"/>
        <end position="84"/>
    </location>
</feature>
<proteinExistence type="predicted"/>
<organism evidence="2 3">
    <name type="scientific">Verruconis gallopava</name>
    <dbReference type="NCBI Taxonomy" id="253628"/>
    <lineage>
        <taxon>Eukaryota</taxon>
        <taxon>Fungi</taxon>
        <taxon>Dikarya</taxon>
        <taxon>Ascomycota</taxon>
        <taxon>Pezizomycotina</taxon>
        <taxon>Dothideomycetes</taxon>
        <taxon>Pleosporomycetidae</taxon>
        <taxon>Venturiales</taxon>
        <taxon>Sympoventuriaceae</taxon>
        <taxon>Verruconis</taxon>
    </lineage>
</organism>